<evidence type="ECO:0000256" key="1">
    <source>
        <dbReference type="SAM" id="Phobius"/>
    </source>
</evidence>
<reference evidence="2 3" key="1">
    <citation type="submission" date="2017-09" db="EMBL/GenBank/DDBJ databases">
        <title>Large-scale bioinformatics analysis of Bacillus genomes uncovers conserved roles of natural products in bacterial physiology.</title>
        <authorList>
            <consortium name="Agbiome Team Llc"/>
            <person name="Bleich R.M."/>
            <person name="Grubbs K.J."/>
            <person name="Santa Maria K.C."/>
            <person name="Allen S.E."/>
            <person name="Farag S."/>
            <person name="Shank E.A."/>
            <person name="Bowers A."/>
        </authorList>
    </citation>
    <scope>NUCLEOTIDE SEQUENCE [LARGE SCALE GENOMIC DNA]</scope>
    <source>
        <strain evidence="2 3">AFS050027</strain>
    </source>
</reference>
<feature type="transmembrane region" description="Helical" evidence="1">
    <location>
        <begin position="6"/>
        <end position="24"/>
    </location>
</feature>
<name>A0A2B9QHT0_BACCE</name>
<accession>A0A2B9QHT0</accession>
<keyword evidence="1" id="KW-1133">Transmembrane helix</keyword>
<organism evidence="2 3">
    <name type="scientific">Bacillus cereus</name>
    <dbReference type="NCBI Taxonomy" id="1396"/>
    <lineage>
        <taxon>Bacteria</taxon>
        <taxon>Bacillati</taxon>
        <taxon>Bacillota</taxon>
        <taxon>Bacilli</taxon>
        <taxon>Bacillales</taxon>
        <taxon>Bacillaceae</taxon>
        <taxon>Bacillus</taxon>
        <taxon>Bacillus cereus group</taxon>
    </lineage>
</organism>
<protein>
    <recommendedName>
        <fullName evidence="4">Group-specific protein</fullName>
    </recommendedName>
</protein>
<dbReference type="AlphaFoldDB" id="A0A2B9QHT0"/>
<evidence type="ECO:0008006" key="4">
    <source>
        <dbReference type="Google" id="ProtNLM"/>
    </source>
</evidence>
<dbReference type="EMBL" id="NUIL01000001">
    <property type="protein sequence ID" value="PGO34239.1"/>
    <property type="molecule type" value="Genomic_DNA"/>
</dbReference>
<dbReference type="Proteomes" id="UP000223777">
    <property type="component" value="Unassembled WGS sequence"/>
</dbReference>
<keyword evidence="1" id="KW-0812">Transmembrane</keyword>
<evidence type="ECO:0000313" key="2">
    <source>
        <dbReference type="EMBL" id="PGO34239.1"/>
    </source>
</evidence>
<feature type="transmembrane region" description="Helical" evidence="1">
    <location>
        <begin position="31"/>
        <end position="50"/>
    </location>
</feature>
<sequence length="79" mass="9286">MKFEGIVSVLVAVVTVGYLLVSLFKDKAYKLIILLVVWLFIFALVFFIPYFDFLSWRMILGLFMLCCITWIVAHIYIKE</sequence>
<feature type="transmembrane region" description="Helical" evidence="1">
    <location>
        <begin position="56"/>
        <end position="77"/>
    </location>
</feature>
<gene>
    <name evidence="2" type="ORF">CN984_02930</name>
</gene>
<proteinExistence type="predicted"/>
<comment type="caution">
    <text evidence="2">The sequence shown here is derived from an EMBL/GenBank/DDBJ whole genome shotgun (WGS) entry which is preliminary data.</text>
</comment>
<keyword evidence="1" id="KW-0472">Membrane</keyword>
<evidence type="ECO:0000313" key="3">
    <source>
        <dbReference type="Proteomes" id="UP000223777"/>
    </source>
</evidence>